<protein>
    <submittedName>
        <fullName evidence="1">Uncharacterized protein</fullName>
    </submittedName>
</protein>
<evidence type="ECO:0000313" key="2">
    <source>
        <dbReference type="Proteomes" id="UP000305948"/>
    </source>
</evidence>
<evidence type="ECO:0000313" key="1">
    <source>
        <dbReference type="EMBL" id="TFK49677.1"/>
    </source>
</evidence>
<keyword evidence="2" id="KW-1185">Reference proteome</keyword>
<accession>A0A5C3MXC9</accession>
<dbReference type="AlphaFoldDB" id="A0A5C3MXC9"/>
<name>A0A5C3MXC9_9AGAM</name>
<dbReference type="Proteomes" id="UP000305948">
    <property type="component" value="Unassembled WGS sequence"/>
</dbReference>
<reference evidence="1 2" key="1">
    <citation type="journal article" date="2019" name="Nat. Ecol. Evol.">
        <title>Megaphylogeny resolves global patterns of mushroom evolution.</title>
        <authorList>
            <person name="Varga T."/>
            <person name="Krizsan K."/>
            <person name="Foldi C."/>
            <person name="Dima B."/>
            <person name="Sanchez-Garcia M."/>
            <person name="Sanchez-Ramirez S."/>
            <person name="Szollosi G.J."/>
            <person name="Szarkandi J.G."/>
            <person name="Papp V."/>
            <person name="Albert L."/>
            <person name="Andreopoulos W."/>
            <person name="Angelini C."/>
            <person name="Antonin V."/>
            <person name="Barry K.W."/>
            <person name="Bougher N.L."/>
            <person name="Buchanan P."/>
            <person name="Buyck B."/>
            <person name="Bense V."/>
            <person name="Catcheside P."/>
            <person name="Chovatia M."/>
            <person name="Cooper J."/>
            <person name="Damon W."/>
            <person name="Desjardin D."/>
            <person name="Finy P."/>
            <person name="Geml J."/>
            <person name="Haridas S."/>
            <person name="Hughes K."/>
            <person name="Justo A."/>
            <person name="Karasinski D."/>
            <person name="Kautmanova I."/>
            <person name="Kiss B."/>
            <person name="Kocsube S."/>
            <person name="Kotiranta H."/>
            <person name="LaButti K.M."/>
            <person name="Lechner B.E."/>
            <person name="Liimatainen K."/>
            <person name="Lipzen A."/>
            <person name="Lukacs Z."/>
            <person name="Mihaltcheva S."/>
            <person name="Morgado L.N."/>
            <person name="Niskanen T."/>
            <person name="Noordeloos M.E."/>
            <person name="Ohm R.A."/>
            <person name="Ortiz-Santana B."/>
            <person name="Ovrebo C."/>
            <person name="Racz N."/>
            <person name="Riley R."/>
            <person name="Savchenko A."/>
            <person name="Shiryaev A."/>
            <person name="Soop K."/>
            <person name="Spirin V."/>
            <person name="Szebenyi C."/>
            <person name="Tomsovsky M."/>
            <person name="Tulloss R.E."/>
            <person name="Uehling J."/>
            <person name="Grigoriev I.V."/>
            <person name="Vagvolgyi C."/>
            <person name="Papp T."/>
            <person name="Martin F.M."/>
            <person name="Miettinen O."/>
            <person name="Hibbett D.S."/>
            <person name="Nagy L.G."/>
        </authorList>
    </citation>
    <scope>NUCLEOTIDE SEQUENCE [LARGE SCALE GENOMIC DNA]</scope>
    <source>
        <strain evidence="1 2">OMC1185</strain>
    </source>
</reference>
<organism evidence="1 2">
    <name type="scientific">Heliocybe sulcata</name>
    <dbReference type="NCBI Taxonomy" id="5364"/>
    <lineage>
        <taxon>Eukaryota</taxon>
        <taxon>Fungi</taxon>
        <taxon>Dikarya</taxon>
        <taxon>Basidiomycota</taxon>
        <taxon>Agaricomycotina</taxon>
        <taxon>Agaricomycetes</taxon>
        <taxon>Gloeophyllales</taxon>
        <taxon>Gloeophyllaceae</taxon>
        <taxon>Heliocybe</taxon>
    </lineage>
</organism>
<proteinExistence type="predicted"/>
<gene>
    <name evidence="1" type="ORF">OE88DRAFT_1662272</name>
</gene>
<dbReference type="EMBL" id="ML213515">
    <property type="protein sequence ID" value="TFK49677.1"/>
    <property type="molecule type" value="Genomic_DNA"/>
</dbReference>
<sequence>MFRLLVLILHVSRHFSDFSDFLYIQIVELLETASATARRNTAREVAKRSTQISRWWLAYQSLVQVIQGHAKLFVESELQSKPFSASPNTCF</sequence>